<proteinExistence type="predicted"/>
<feature type="compositionally biased region" description="Basic residues" evidence="1">
    <location>
        <begin position="1"/>
        <end position="17"/>
    </location>
</feature>
<sequence length="145" mass="16284">MRWRAGARRTAASRHSFRQSVPTTAAPIRRTRSPDDLRAACRRRSGHPRPGRHRDRALSPSQSASASSTSADLDSEEFELKEQKPLLKTQSGHDSSGRRSNDCYFPGLHHDMSQESRPPCLGKQIILFIHPLSEQKITGFDKVIV</sequence>
<organism evidence="2 3">
    <name type="scientific">Paspalum notatum var. saurae</name>
    <dbReference type="NCBI Taxonomy" id="547442"/>
    <lineage>
        <taxon>Eukaryota</taxon>
        <taxon>Viridiplantae</taxon>
        <taxon>Streptophyta</taxon>
        <taxon>Embryophyta</taxon>
        <taxon>Tracheophyta</taxon>
        <taxon>Spermatophyta</taxon>
        <taxon>Magnoliopsida</taxon>
        <taxon>Liliopsida</taxon>
        <taxon>Poales</taxon>
        <taxon>Poaceae</taxon>
        <taxon>PACMAD clade</taxon>
        <taxon>Panicoideae</taxon>
        <taxon>Andropogonodae</taxon>
        <taxon>Paspaleae</taxon>
        <taxon>Paspalinae</taxon>
        <taxon>Paspalum</taxon>
    </lineage>
</organism>
<feature type="compositionally biased region" description="Basic residues" evidence="1">
    <location>
        <begin position="40"/>
        <end position="55"/>
    </location>
</feature>
<gene>
    <name evidence="2" type="ORF">U9M48_010062</name>
</gene>
<reference evidence="2 3" key="1">
    <citation type="submission" date="2024-02" db="EMBL/GenBank/DDBJ databases">
        <title>High-quality chromosome-scale genome assembly of Pensacola bahiagrass (Paspalum notatum Flugge var. saurae).</title>
        <authorList>
            <person name="Vega J.M."/>
            <person name="Podio M."/>
            <person name="Orjuela J."/>
            <person name="Siena L.A."/>
            <person name="Pessino S.C."/>
            <person name="Combes M.C."/>
            <person name="Mariac C."/>
            <person name="Albertini E."/>
            <person name="Pupilli F."/>
            <person name="Ortiz J.P.A."/>
            <person name="Leblanc O."/>
        </authorList>
    </citation>
    <scope>NUCLEOTIDE SEQUENCE [LARGE SCALE GENOMIC DNA]</scope>
    <source>
        <strain evidence="2">R1</strain>
        <tissue evidence="2">Leaf</tissue>
    </source>
</reference>
<dbReference type="AlphaFoldDB" id="A0AAQ3SSM1"/>
<dbReference type="EMBL" id="CP144746">
    <property type="protein sequence ID" value="WVZ59985.1"/>
    <property type="molecule type" value="Genomic_DNA"/>
</dbReference>
<evidence type="ECO:0000313" key="3">
    <source>
        <dbReference type="Proteomes" id="UP001341281"/>
    </source>
</evidence>
<accession>A0AAQ3SSM1</accession>
<feature type="compositionally biased region" description="Low complexity" evidence="1">
    <location>
        <begin position="58"/>
        <end position="72"/>
    </location>
</feature>
<feature type="region of interest" description="Disordered" evidence="1">
    <location>
        <begin position="1"/>
        <end position="104"/>
    </location>
</feature>
<name>A0AAQ3SSM1_PASNO</name>
<evidence type="ECO:0000256" key="1">
    <source>
        <dbReference type="SAM" id="MobiDB-lite"/>
    </source>
</evidence>
<dbReference type="Proteomes" id="UP001341281">
    <property type="component" value="Chromosome 02"/>
</dbReference>
<evidence type="ECO:0000313" key="2">
    <source>
        <dbReference type="EMBL" id="WVZ59985.1"/>
    </source>
</evidence>
<keyword evidence="3" id="KW-1185">Reference proteome</keyword>
<protein>
    <submittedName>
        <fullName evidence="2">Uncharacterized protein</fullName>
    </submittedName>
</protein>